<dbReference type="OrthoDB" id="10039395at2759"/>
<evidence type="ECO:0000313" key="5">
    <source>
        <dbReference type="Proteomes" id="UP000694389"/>
    </source>
</evidence>
<dbReference type="InterPro" id="IPR007110">
    <property type="entry name" value="Ig-like_dom"/>
</dbReference>
<dbReference type="Ensembl" id="ENSDLAT00005003219.2">
    <property type="protein sequence ID" value="ENSDLAP00005003108.2"/>
    <property type="gene ID" value="ENSDLAG00005001395.2"/>
</dbReference>
<dbReference type="InterPro" id="IPR013783">
    <property type="entry name" value="Ig-like_fold"/>
</dbReference>
<accession>A0A8C4DFL0</accession>
<dbReference type="SUPFAM" id="SSF48726">
    <property type="entry name" value="Immunoglobulin"/>
    <property type="match status" value="4"/>
</dbReference>
<dbReference type="GeneID" id="127366966"/>
<name>A0A8C4DFL0_DICLA</name>
<proteinExistence type="predicted"/>
<dbReference type="InterPro" id="IPR003599">
    <property type="entry name" value="Ig_sub"/>
</dbReference>
<dbReference type="GeneTree" id="ENSGT01150000286924"/>
<dbReference type="InterPro" id="IPR036179">
    <property type="entry name" value="Ig-like_dom_sf"/>
</dbReference>
<dbReference type="PROSITE" id="PS50835">
    <property type="entry name" value="IG_LIKE"/>
    <property type="match status" value="2"/>
</dbReference>
<protein>
    <recommendedName>
        <fullName evidence="3">Ig-like domain-containing protein</fullName>
    </recommendedName>
</protein>
<keyword evidence="5" id="KW-1185">Reference proteome</keyword>
<keyword evidence="1" id="KW-1133">Transmembrane helix</keyword>
<dbReference type="PANTHER" id="PTHR46484:SF1">
    <property type="entry name" value="SCHWANN CELL MYELIN PROTEIN-RELATED"/>
    <property type="match status" value="1"/>
</dbReference>
<keyword evidence="1" id="KW-0812">Transmembrane</keyword>
<feature type="signal peptide" evidence="2">
    <location>
        <begin position="1"/>
        <end position="24"/>
    </location>
</feature>
<dbReference type="Pfam" id="PF07686">
    <property type="entry name" value="V-set"/>
    <property type="match status" value="1"/>
</dbReference>
<feature type="transmembrane region" description="Helical" evidence="1">
    <location>
        <begin position="415"/>
        <end position="438"/>
    </location>
</feature>
<dbReference type="SMART" id="SM00409">
    <property type="entry name" value="IG"/>
    <property type="match status" value="2"/>
</dbReference>
<dbReference type="RefSeq" id="XP_051262402.1">
    <property type="nucleotide sequence ID" value="XM_051406442.1"/>
</dbReference>
<sequence>MGTAHLLKLLSLFTGISVLQQVRSWSITLPKTVTAVEGSCVVVPCQTQPHSRVIWYQYHDINYPVVFDGLHPHATVQQFKGRTSVLGKAAEGNCTLRINDVTRADNVQIYVWINPDSKTTQKFHYQTVTILVEKKAPTISIQKQIVDGELFQAICSVYFSCPFSPPSIEWSQFLENSNVTAKMEKVQGQWLYTVTLQRLATYTMHDRKIHCCAKFRTFSTESQQIILSILYKPVTVTLMTEKEPVMEGDNVIMECAANCNPPPHKYSWLKRQMGQITNVTSPQSKMFFSNITRDTSFSCIAHNDIGAGQSDWLDLDVQYIPVILPESSCNLTGEVLKCVCQAEASPNASLYWTIDGNDTLPSSFSFFSTNKKNVVSGVLSGSATSQSNISCTATNSLGSSTKQLSIESLSKTSSLFMWLIPLILLGIALLFGCAMLIYRKYYRNRRTPGFTCSIMLSRSQSVQQEYHIPERSQDENTQSRPCRPESNPEVDCVYDNDIAVEMQQQHQNNATARGGLTQPKGVYCNMSDYLNC</sequence>
<dbReference type="InterPro" id="IPR013106">
    <property type="entry name" value="Ig_V-set"/>
</dbReference>
<keyword evidence="1" id="KW-0472">Membrane</keyword>
<dbReference type="PANTHER" id="PTHR46484">
    <property type="entry name" value="SI:CH211-171H4.5-RELATED"/>
    <property type="match status" value="1"/>
</dbReference>
<reference evidence="4" key="1">
    <citation type="submission" date="2025-08" db="UniProtKB">
        <authorList>
            <consortium name="Ensembl"/>
        </authorList>
    </citation>
    <scope>IDENTIFICATION</scope>
</reference>
<feature type="domain" description="Ig-like" evidence="3">
    <location>
        <begin position="321"/>
        <end position="407"/>
    </location>
</feature>
<dbReference type="AlphaFoldDB" id="A0A8C4DFL0"/>
<evidence type="ECO:0000256" key="1">
    <source>
        <dbReference type="SAM" id="Phobius"/>
    </source>
</evidence>
<dbReference type="RefSeq" id="XP_051262403.1">
    <property type="nucleotide sequence ID" value="XM_051406443.1"/>
</dbReference>
<evidence type="ECO:0000259" key="3">
    <source>
        <dbReference type="PROSITE" id="PS50835"/>
    </source>
</evidence>
<feature type="domain" description="Ig-like" evidence="3">
    <location>
        <begin position="233"/>
        <end position="316"/>
    </location>
</feature>
<feature type="chain" id="PRO_5035875578" description="Ig-like domain-containing protein" evidence="2">
    <location>
        <begin position="25"/>
        <end position="532"/>
    </location>
</feature>
<reference evidence="4" key="2">
    <citation type="submission" date="2025-09" db="UniProtKB">
        <authorList>
            <consortium name="Ensembl"/>
        </authorList>
    </citation>
    <scope>IDENTIFICATION</scope>
</reference>
<gene>
    <name evidence="4" type="primary">LOC127366966</name>
</gene>
<organism evidence="4 5">
    <name type="scientific">Dicentrarchus labrax</name>
    <name type="common">European seabass</name>
    <name type="synonym">Morone labrax</name>
    <dbReference type="NCBI Taxonomy" id="13489"/>
    <lineage>
        <taxon>Eukaryota</taxon>
        <taxon>Metazoa</taxon>
        <taxon>Chordata</taxon>
        <taxon>Craniata</taxon>
        <taxon>Vertebrata</taxon>
        <taxon>Euteleostomi</taxon>
        <taxon>Actinopterygii</taxon>
        <taxon>Neopterygii</taxon>
        <taxon>Teleostei</taxon>
        <taxon>Neoteleostei</taxon>
        <taxon>Acanthomorphata</taxon>
        <taxon>Eupercaria</taxon>
        <taxon>Moronidae</taxon>
        <taxon>Dicentrarchus</taxon>
    </lineage>
</organism>
<evidence type="ECO:0000256" key="2">
    <source>
        <dbReference type="SAM" id="SignalP"/>
    </source>
</evidence>
<evidence type="ECO:0000313" key="4">
    <source>
        <dbReference type="Ensembl" id="ENSDLAP00005003108.2"/>
    </source>
</evidence>
<dbReference type="Gene3D" id="2.60.40.10">
    <property type="entry name" value="Immunoglobulins"/>
    <property type="match status" value="4"/>
</dbReference>
<keyword evidence="2" id="KW-0732">Signal</keyword>
<dbReference type="Proteomes" id="UP000694389">
    <property type="component" value="Unassembled WGS sequence"/>
</dbReference>